<dbReference type="Proteomes" id="UP000814033">
    <property type="component" value="Unassembled WGS sequence"/>
</dbReference>
<reference evidence="1" key="1">
    <citation type="submission" date="2021-02" db="EMBL/GenBank/DDBJ databases">
        <authorList>
            <consortium name="DOE Joint Genome Institute"/>
            <person name="Ahrendt S."/>
            <person name="Looney B.P."/>
            <person name="Miyauchi S."/>
            <person name="Morin E."/>
            <person name="Drula E."/>
            <person name="Courty P.E."/>
            <person name="Chicoki N."/>
            <person name="Fauchery L."/>
            <person name="Kohler A."/>
            <person name="Kuo A."/>
            <person name="Labutti K."/>
            <person name="Pangilinan J."/>
            <person name="Lipzen A."/>
            <person name="Riley R."/>
            <person name="Andreopoulos W."/>
            <person name="He G."/>
            <person name="Johnson J."/>
            <person name="Barry K.W."/>
            <person name="Grigoriev I.V."/>
            <person name="Nagy L."/>
            <person name="Hibbett D."/>
            <person name="Henrissat B."/>
            <person name="Matheny P.B."/>
            <person name="Labbe J."/>
            <person name="Martin F."/>
        </authorList>
    </citation>
    <scope>NUCLEOTIDE SEQUENCE</scope>
    <source>
        <strain evidence="1">FP105234-sp</strain>
    </source>
</reference>
<evidence type="ECO:0000313" key="2">
    <source>
        <dbReference type="Proteomes" id="UP000814033"/>
    </source>
</evidence>
<name>A0ACB8S6V1_9AGAM</name>
<dbReference type="EMBL" id="MU275849">
    <property type="protein sequence ID" value="KAI0051902.1"/>
    <property type="molecule type" value="Genomic_DNA"/>
</dbReference>
<evidence type="ECO:0000313" key="1">
    <source>
        <dbReference type="EMBL" id="KAI0051902.1"/>
    </source>
</evidence>
<comment type="caution">
    <text evidence="1">The sequence shown here is derived from an EMBL/GenBank/DDBJ whole genome shotgun (WGS) entry which is preliminary data.</text>
</comment>
<organism evidence="1 2">
    <name type="scientific">Auriscalpium vulgare</name>
    <dbReference type="NCBI Taxonomy" id="40419"/>
    <lineage>
        <taxon>Eukaryota</taxon>
        <taxon>Fungi</taxon>
        <taxon>Dikarya</taxon>
        <taxon>Basidiomycota</taxon>
        <taxon>Agaricomycotina</taxon>
        <taxon>Agaricomycetes</taxon>
        <taxon>Russulales</taxon>
        <taxon>Auriscalpiaceae</taxon>
        <taxon>Auriscalpium</taxon>
    </lineage>
</organism>
<keyword evidence="2" id="KW-1185">Reference proteome</keyword>
<feature type="non-terminal residue" evidence="1">
    <location>
        <position position="375"/>
    </location>
</feature>
<sequence length="375" mass="41210">RHFTPAWFAMNMGVGVISILFANFPYGPQTAPMKALSAVFFFLNIFLFLLFLAASLSRYILFPDVWGLMLAHPMQSLYLGCFPMGAVTLINVAVTLFYGEYGFGGNAFLYTLWGLWWLDVAVSCLCCWGLVHVMSTIHEQSLKTMTSIWLLPVVTLIVASSSGGTLALALHPLSETHALVTITASIFLVAIGLTLAFMILTLYLLRLIVHGPPPGASVVSSFVPLGPMGQAGFSVLLIGQALRGFLPVQGSTSLFLGDARVGEIVYVACVCIAFVLWALATMWLAFALLGIQNVVRRTRFPFRIPFWGMIFPNGVYANLTISLYRTFDVRFFRIFGAIYAGITFVLFVAVFTTTVYMVYNGIIFVAPCLEDIDMA</sequence>
<gene>
    <name evidence="1" type="ORF">FA95DRAFT_1478162</name>
</gene>
<protein>
    <submittedName>
        <fullName evidence="1">C4-dicarboxylate transporter/malic acid transport protein</fullName>
    </submittedName>
</protein>
<proteinExistence type="predicted"/>
<accession>A0ACB8S6V1</accession>
<feature type="non-terminal residue" evidence="1">
    <location>
        <position position="1"/>
    </location>
</feature>
<reference evidence="1" key="2">
    <citation type="journal article" date="2022" name="New Phytol.">
        <title>Evolutionary transition to the ectomycorrhizal habit in the genomes of a hyperdiverse lineage of mushroom-forming fungi.</title>
        <authorList>
            <person name="Looney B."/>
            <person name="Miyauchi S."/>
            <person name="Morin E."/>
            <person name="Drula E."/>
            <person name="Courty P.E."/>
            <person name="Kohler A."/>
            <person name="Kuo A."/>
            <person name="LaButti K."/>
            <person name="Pangilinan J."/>
            <person name="Lipzen A."/>
            <person name="Riley R."/>
            <person name="Andreopoulos W."/>
            <person name="He G."/>
            <person name="Johnson J."/>
            <person name="Nolan M."/>
            <person name="Tritt A."/>
            <person name="Barry K.W."/>
            <person name="Grigoriev I.V."/>
            <person name="Nagy L.G."/>
            <person name="Hibbett D."/>
            <person name="Henrissat B."/>
            <person name="Matheny P.B."/>
            <person name="Labbe J."/>
            <person name="Martin F.M."/>
        </authorList>
    </citation>
    <scope>NUCLEOTIDE SEQUENCE</scope>
    <source>
        <strain evidence="1">FP105234-sp</strain>
    </source>
</reference>